<keyword evidence="11" id="KW-0233">DNA recombination</keyword>
<dbReference type="InterPro" id="IPR001584">
    <property type="entry name" value="Integrase_cat-core"/>
</dbReference>
<reference evidence="14" key="1">
    <citation type="submission" date="2016-04" db="EMBL/GenBank/DDBJ databases">
        <authorList>
            <person name="Nguyen H.D."/>
            <person name="Kesanakurti P."/>
            <person name="Cullis J."/>
            <person name="Levesque C.A."/>
            <person name="Hambleton S."/>
        </authorList>
    </citation>
    <scope>NUCLEOTIDE SEQUENCE</scope>
    <source>
        <strain evidence="14">DAOMC 238032</strain>
    </source>
</reference>
<dbReference type="Proteomes" id="UP000077671">
    <property type="component" value="Unassembled WGS sequence"/>
</dbReference>
<dbReference type="PROSITE" id="PS50994">
    <property type="entry name" value="INTEGRASE"/>
    <property type="match status" value="1"/>
</dbReference>
<evidence type="ECO:0000256" key="5">
    <source>
        <dbReference type="ARBA" id="ARBA00022842"/>
    </source>
</evidence>
<dbReference type="AlphaFoldDB" id="A0A8T8SGF9"/>
<keyword evidence="8" id="KW-0695">RNA-directed DNA polymerase</keyword>
<dbReference type="PANTHER" id="PTHR37984">
    <property type="entry name" value="PROTEIN CBG26694"/>
    <property type="match status" value="1"/>
</dbReference>
<dbReference type="GO" id="GO:0015074">
    <property type="term" value="P:DNA integration"/>
    <property type="evidence" value="ECO:0007669"/>
    <property type="project" value="UniProtKB-KW"/>
</dbReference>
<dbReference type="FunFam" id="3.30.420.10:FF:000032">
    <property type="entry name" value="Retrovirus-related Pol polyprotein from transposon 297-like Protein"/>
    <property type="match status" value="1"/>
</dbReference>
<evidence type="ECO:0000313" key="15">
    <source>
        <dbReference type="Proteomes" id="UP000077671"/>
    </source>
</evidence>
<evidence type="ECO:0000256" key="1">
    <source>
        <dbReference type="ARBA" id="ARBA00022670"/>
    </source>
</evidence>
<feature type="region of interest" description="Disordered" evidence="12">
    <location>
        <begin position="114"/>
        <end position="162"/>
    </location>
</feature>
<keyword evidence="9" id="KW-0808">Transferase</keyword>
<dbReference type="GO" id="GO:0005634">
    <property type="term" value="C:nucleus"/>
    <property type="evidence" value="ECO:0007669"/>
    <property type="project" value="UniProtKB-ARBA"/>
</dbReference>
<keyword evidence="10" id="KW-0238">DNA-binding</keyword>
<accession>A0A8T8SGF9</accession>
<evidence type="ECO:0000256" key="3">
    <source>
        <dbReference type="ARBA" id="ARBA00022750"/>
    </source>
</evidence>
<dbReference type="Gene3D" id="1.10.340.70">
    <property type="match status" value="1"/>
</dbReference>
<dbReference type="InterPro" id="IPR050951">
    <property type="entry name" value="Retrovirus_Pol_polyprotein"/>
</dbReference>
<keyword evidence="7" id="KW-0229">DNA integration</keyword>
<keyword evidence="1" id="KW-0645">Protease</keyword>
<evidence type="ECO:0000256" key="11">
    <source>
        <dbReference type="ARBA" id="ARBA00023172"/>
    </source>
</evidence>
<keyword evidence="3" id="KW-0064">Aspartyl protease</keyword>
<dbReference type="InterPro" id="IPR056924">
    <property type="entry name" value="SH3_Tf2-1"/>
</dbReference>
<evidence type="ECO:0000256" key="10">
    <source>
        <dbReference type="ARBA" id="ARBA00023125"/>
    </source>
</evidence>
<evidence type="ECO:0000256" key="12">
    <source>
        <dbReference type="SAM" id="MobiDB-lite"/>
    </source>
</evidence>
<keyword evidence="2" id="KW-0479">Metal-binding</keyword>
<keyword evidence="5" id="KW-0460">Magnesium</keyword>
<dbReference type="GO" id="GO:0004190">
    <property type="term" value="F:aspartic-type endopeptidase activity"/>
    <property type="evidence" value="ECO:0007669"/>
    <property type="project" value="UniProtKB-KW"/>
</dbReference>
<keyword evidence="9" id="KW-0239">DNA-directed DNA polymerase</keyword>
<dbReference type="InterPro" id="IPR012337">
    <property type="entry name" value="RNaseH-like_sf"/>
</dbReference>
<dbReference type="Gene3D" id="3.30.420.10">
    <property type="entry name" value="Ribonuclease H-like superfamily/Ribonuclease H"/>
    <property type="match status" value="1"/>
</dbReference>
<keyword evidence="6" id="KW-0694">RNA-binding</keyword>
<evidence type="ECO:0000256" key="9">
    <source>
        <dbReference type="ARBA" id="ARBA00022932"/>
    </source>
</evidence>
<evidence type="ECO:0000256" key="7">
    <source>
        <dbReference type="ARBA" id="ARBA00022908"/>
    </source>
</evidence>
<dbReference type="GO" id="GO:0003964">
    <property type="term" value="F:RNA-directed DNA polymerase activity"/>
    <property type="evidence" value="ECO:0007669"/>
    <property type="project" value="UniProtKB-KW"/>
</dbReference>
<name>A0A8T8SGF9_9BASI</name>
<keyword evidence="9" id="KW-0548">Nucleotidyltransferase</keyword>
<evidence type="ECO:0000259" key="13">
    <source>
        <dbReference type="PROSITE" id="PS50994"/>
    </source>
</evidence>
<dbReference type="EMBL" id="LWDD02002731">
    <property type="protein sequence ID" value="KAE8239984.1"/>
    <property type="molecule type" value="Genomic_DNA"/>
</dbReference>
<reference evidence="14" key="2">
    <citation type="journal article" date="2019" name="IMA Fungus">
        <title>Genome sequencing and comparison of five Tilletia species to identify candidate genes for the detection of regulated species infecting wheat.</title>
        <authorList>
            <person name="Nguyen H.D.T."/>
            <person name="Sultana T."/>
            <person name="Kesanakurti P."/>
            <person name="Hambleton S."/>
        </authorList>
    </citation>
    <scope>NUCLEOTIDE SEQUENCE</scope>
    <source>
        <strain evidence="14">DAOMC 238032</strain>
    </source>
</reference>
<evidence type="ECO:0000256" key="8">
    <source>
        <dbReference type="ARBA" id="ARBA00022918"/>
    </source>
</evidence>
<evidence type="ECO:0000256" key="2">
    <source>
        <dbReference type="ARBA" id="ARBA00022723"/>
    </source>
</evidence>
<feature type="compositionally biased region" description="Basic and acidic residues" evidence="12">
    <location>
        <begin position="151"/>
        <end position="160"/>
    </location>
</feature>
<dbReference type="Pfam" id="PF17921">
    <property type="entry name" value="Integrase_H2C2"/>
    <property type="match status" value="1"/>
</dbReference>
<comment type="caution">
    <text evidence="14">The sequence shown here is derived from an EMBL/GenBank/DDBJ whole genome shotgun (WGS) entry which is preliminary data.</text>
</comment>
<organism evidence="14 15">
    <name type="scientific">Tilletia caries</name>
    <name type="common">wheat bunt fungus</name>
    <dbReference type="NCBI Taxonomy" id="13290"/>
    <lineage>
        <taxon>Eukaryota</taxon>
        <taxon>Fungi</taxon>
        <taxon>Dikarya</taxon>
        <taxon>Basidiomycota</taxon>
        <taxon>Ustilaginomycotina</taxon>
        <taxon>Exobasidiomycetes</taxon>
        <taxon>Tilletiales</taxon>
        <taxon>Tilletiaceae</taxon>
        <taxon>Tilletia</taxon>
    </lineage>
</organism>
<dbReference type="PANTHER" id="PTHR37984:SF5">
    <property type="entry name" value="PROTEIN NYNRIN-LIKE"/>
    <property type="match status" value="1"/>
</dbReference>
<dbReference type="GO" id="GO:0003723">
    <property type="term" value="F:RNA binding"/>
    <property type="evidence" value="ECO:0007669"/>
    <property type="project" value="UniProtKB-KW"/>
</dbReference>
<dbReference type="InterPro" id="IPR041588">
    <property type="entry name" value="Integrase_H2C2"/>
</dbReference>
<evidence type="ECO:0000256" key="6">
    <source>
        <dbReference type="ARBA" id="ARBA00022884"/>
    </source>
</evidence>
<dbReference type="GO" id="GO:0003887">
    <property type="term" value="F:DNA-directed DNA polymerase activity"/>
    <property type="evidence" value="ECO:0007669"/>
    <property type="project" value="UniProtKB-KW"/>
</dbReference>
<dbReference type="Pfam" id="PF24626">
    <property type="entry name" value="SH3_Tf2-1"/>
    <property type="match status" value="1"/>
</dbReference>
<dbReference type="GO" id="GO:0006508">
    <property type="term" value="P:proteolysis"/>
    <property type="evidence" value="ECO:0007669"/>
    <property type="project" value="UniProtKB-KW"/>
</dbReference>
<dbReference type="InterPro" id="IPR036397">
    <property type="entry name" value="RNaseH_sf"/>
</dbReference>
<dbReference type="GO" id="GO:0046872">
    <property type="term" value="F:metal ion binding"/>
    <property type="evidence" value="ECO:0007669"/>
    <property type="project" value="UniProtKB-KW"/>
</dbReference>
<dbReference type="SUPFAM" id="SSF53098">
    <property type="entry name" value="Ribonuclease H-like"/>
    <property type="match status" value="1"/>
</dbReference>
<dbReference type="GO" id="GO:0003677">
    <property type="term" value="F:DNA binding"/>
    <property type="evidence" value="ECO:0007669"/>
    <property type="project" value="UniProtKB-KW"/>
</dbReference>
<protein>
    <recommendedName>
        <fullName evidence="13">Integrase catalytic domain-containing protein</fullName>
    </recommendedName>
</protein>
<keyword evidence="4" id="KW-0378">Hydrolase</keyword>
<dbReference type="GO" id="GO:0006310">
    <property type="term" value="P:DNA recombination"/>
    <property type="evidence" value="ECO:0007669"/>
    <property type="project" value="UniProtKB-KW"/>
</dbReference>
<evidence type="ECO:0000313" key="14">
    <source>
        <dbReference type="EMBL" id="KAE8239984.1"/>
    </source>
</evidence>
<feature type="domain" description="Integrase catalytic" evidence="13">
    <location>
        <begin position="283"/>
        <end position="446"/>
    </location>
</feature>
<evidence type="ECO:0000256" key="4">
    <source>
        <dbReference type="ARBA" id="ARBA00022801"/>
    </source>
</evidence>
<gene>
    <name evidence="14" type="ORF">A4X03_0g8625</name>
</gene>
<proteinExistence type="predicted"/>
<sequence>MALTPLEEKITITYNKGQNNVVADALSRAPLPPRSDDESEAQLSFTAREYERLACSDLAHAADLVVRSVTSVTLHSDELDSWAAAYADDPRWRRIWKRALTRYQSLPAAAMASSSVGTESETHAPAESGPAAEGTYRVTEDGNDLLSGDGVEERPEDLSVHRAQNMPDATQQVPTRTLRPRTIMAVHRSDDEDLYFVRKGLLFVRIKEDIRICVPMSKLDTLIHEYHTSIRSGHPSVERTVTAMNDHVFAHDLAKQVAAHVRVCYECQVNKAHRHKAYGDMQPIVTPHEVFDTLAMDFITGLPRTERGFDSILVVADKYTRFALFLPNHTTDTAEKVASLFLERVFPVTGLPKSIISDRDVKFTSKFWSTLMASLDVKLRMSTAYHPQTDGLVERLNGQLETMLRHYVAIDQHDWDSKLPALSMAYNNQKQESTTQSPYLMVFGREPVLFPLKTLTASADPAGVKVKDLFAIHADARVEMELAQERQRRAYNSRHQPMEFATGDYVLVDLKNYRLRLDPTEQARSKLAPRYAGPFPVKSRVGRLAYELDVPPWFKAHPVMPITALEPFKGDPSTSTPRPQAGIAAEGGANELRVDSFVGRRPSILEGGKHFDYLVKWLGSSPSWQSDNRLPLLGWAKEAFEKRARAELGIKRLRHHSTIILPEATALALELEEADSLSA</sequence>